<organism evidence="2 3">
    <name type="scientific">Pseudalkalibacillus berkeleyi</name>
    <dbReference type="NCBI Taxonomy" id="1069813"/>
    <lineage>
        <taxon>Bacteria</taxon>
        <taxon>Bacillati</taxon>
        <taxon>Bacillota</taxon>
        <taxon>Bacilli</taxon>
        <taxon>Bacillales</taxon>
        <taxon>Fictibacillaceae</taxon>
        <taxon>Pseudalkalibacillus</taxon>
    </lineage>
</organism>
<protein>
    <submittedName>
        <fullName evidence="2">Uncharacterized protein</fullName>
    </submittedName>
</protein>
<evidence type="ECO:0000313" key="3">
    <source>
        <dbReference type="Proteomes" id="UP001649381"/>
    </source>
</evidence>
<dbReference type="Proteomes" id="UP001649381">
    <property type="component" value="Unassembled WGS sequence"/>
</dbReference>
<accession>A0ABS9H1E3</accession>
<feature type="transmembrane region" description="Helical" evidence="1">
    <location>
        <begin position="30"/>
        <end position="51"/>
    </location>
</feature>
<reference evidence="2 3" key="1">
    <citation type="submission" date="2022-01" db="EMBL/GenBank/DDBJ databases">
        <title>Alkalihalobacillus sp. EGI L200015, a novel bacterium isolated from a salt lake sediment.</title>
        <authorList>
            <person name="Gao L."/>
            <person name="Fang B.-Z."/>
            <person name="Li W.-J."/>
        </authorList>
    </citation>
    <scope>NUCLEOTIDE SEQUENCE [LARGE SCALE GENOMIC DNA]</scope>
    <source>
        <strain evidence="2 3">KCTC 12718</strain>
    </source>
</reference>
<proteinExistence type="predicted"/>
<comment type="caution">
    <text evidence="2">The sequence shown here is derived from an EMBL/GenBank/DDBJ whole genome shotgun (WGS) entry which is preliminary data.</text>
</comment>
<feature type="transmembrane region" description="Helical" evidence="1">
    <location>
        <begin position="6"/>
        <end position="23"/>
    </location>
</feature>
<feature type="transmembrane region" description="Helical" evidence="1">
    <location>
        <begin position="57"/>
        <end position="75"/>
    </location>
</feature>
<gene>
    <name evidence="2" type="ORF">L2716_08260</name>
</gene>
<evidence type="ECO:0000256" key="1">
    <source>
        <dbReference type="SAM" id="Phobius"/>
    </source>
</evidence>
<sequence length="112" mass="12963">MNFHMIIGMGGVFINIIALILLISHRKYPLLILLFVLLINHQYIGFLGFWGNEKSLIFIYYVLLMFSIVISIYSLKPVTKQNGTPQYQLIEGQEVGLKKLNKSCYNKIEHTK</sequence>
<dbReference type="EMBL" id="JAKIJS010000001">
    <property type="protein sequence ID" value="MCF6137721.1"/>
    <property type="molecule type" value="Genomic_DNA"/>
</dbReference>
<keyword evidence="1" id="KW-1133">Transmembrane helix</keyword>
<keyword evidence="1" id="KW-0472">Membrane</keyword>
<evidence type="ECO:0000313" key="2">
    <source>
        <dbReference type="EMBL" id="MCF6137721.1"/>
    </source>
</evidence>
<dbReference type="RefSeq" id="WP_236333539.1">
    <property type="nucleotide sequence ID" value="NZ_JAKIJS010000001.1"/>
</dbReference>
<keyword evidence="3" id="KW-1185">Reference proteome</keyword>
<keyword evidence="1" id="KW-0812">Transmembrane</keyword>
<name>A0ABS9H1E3_9BACL</name>